<protein>
    <submittedName>
        <fullName evidence="2">Uncharacterized protein</fullName>
    </submittedName>
</protein>
<proteinExistence type="predicted"/>
<dbReference type="SUPFAM" id="SSF48371">
    <property type="entry name" value="ARM repeat"/>
    <property type="match status" value="1"/>
</dbReference>
<reference evidence="2" key="1">
    <citation type="submission" date="2019-03" db="EMBL/GenBank/DDBJ databases">
        <title>Long read genome sequence of the mycoparasitic Pythium oligandrum ATCC 38472 isolated from sugarbeet rhizosphere.</title>
        <authorList>
            <person name="Gaulin E."/>
        </authorList>
    </citation>
    <scope>NUCLEOTIDE SEQUENCE</scope>
    <source>
        <strain evidence="2">ATCC 38472_TT</strain>
    </source>
</reference>
<evidence type="ECO:0000256" key="1">
    <source>
        <dbReference type="SAM" id="MobiDB-lite"/>
    </source>
</evidence>
<comment type="caution">
    <text evidence="2">The sequence shown here is derived from an EMBL/GenBank/DDBJ whole genome shotgun (WGS) entry which is preliminary data.</text>
</comment>
<sequence length="1151" mass="129225">MEKTEHARVIRGALDEIQARRERLARGQVAVSLEPLPATTTATLRDRTAGGERATVSRAGRRPHSPQHEILWITRTLVRLWPKTGQQETMGTVEFVRRATLADVRVLVDEFHPLPQRRQYEFYHPGLRIPIDPSDERNLRADEYDRIIVVALPRPSKQPPAFPSVATRETQVIHAASPFDDQSVQKKQALESTVVPAEQHKPRRRNKSPQETEASSVKELHYENQMIDGVLCDLTVREFEGEGTAGNSATVLEGELAGVCTPLKILPTADVARFISYLNQPRSAKGQVDSVDAGVHLFKSVVSLLRIRGGNLSRDDVSLEVDHPSYQEIRSISGQEQTNLEEEVPSSTAVVDVSCALSDSDMDVTATCVSSPTVIETMPTQEDMFSWYKPRQIRLEILERDSSSIDKFSELKGKPFKVTDAEHSLLGGIYTSDFSTLDSWLADGLEALYFLYHASVTAAGKDKMALDRTRQDRLRWIIQRIVNSDPSVWRKAELRISVVHDANLRSMLLERLVSFSRDRKELTKLVDQAVFLPALMGFMDSKAKQAAKSLSDALLAPTMSEPSPFALDFLAMTKTALDNFSLGCGKLDIFLQDLVFRACDIRKVNEKRAALGLSRVSASGEFSLLTHHQCMLLASDYGLRMRPRWDQSAMVPGKKNRYIFHGDDSIGVEFVYVRRKLDRSQTVVAAVHTFKLLCMGETHTSESKTLAPLNRIQRRFLEQMGLPSLVECIDFFQPGDMRSILEDGLDMQGVTNCLSYIQNTVKITVDSVCDAQRKAIFAVLPLAEALCVSSELEQITKALSEFVSHRLYVADNQVLLYLFALRNILRMFGNHLANMQVSVLLESGFLRRLLVYSRRRSSYVPELASNILWILANSLPNQTTLSAQLQEQFDLHDESRGDLPGLVKPGIVVLMENIQTKLGHVQSIECDAGALAALLRDQTNGVMFFASYRFSHVTRWIDMIRSAGFLSRSDKDRQQSLLDRILRSSKNHGHREGYTVPLTTREKELLQLCELARICLVYFSRSDTSSLLLESGRTKASIIPLLDDKNPLVLHAVLGCMVVHVAAHRDRSSELLEPRIIDRVFGLCFDSAYSPTQAKALLCTRMLMGDIRCLQHPYKLRGRLLQSIQPLIDCLKCTDLDVKKQAIELAVSIVS</sequence>
<evidence type="ECO:0000313" key="2">
    <source>
        <dbReference type="EMBL" id="TMW55771.1"/>
    </source>
</evidence>
<accession>A0A8K1FB57</accession>
<dbReference type="OrthoDB" id="127592at2759"/>
<evidence type="ECO:0000313" key="3">
    <source>
        <dbReference type="Proteomes" id="UP000794436"/>
    </source>
</evidence>
<organism evidence="2 3">
    <name type="scientific">Pythium oligandrum</name>
    <name type="common">Mycoparasitic fungus</name>
    <dbReference type="NCBI Taxonomy" id="41045"/>
    <lineage>
        <taxon>Eukaryota</taxon>
        <taxon>Sar</taxon>
        <taxon>Stramenopiles</taxon>
        <taxon>Oomycota</taxon>
        <taxon>Peronosporomycetes</taxon>
        <taxon>Pythiales</taxon>
        <taxon>Pythiaceae</taxon>
        <taxon>Pythium</taxon>
    </lineage>
</organism>
<feature type="region of interest" description="Disordered" evidence="1">
    <location>
        <begin position="176"/>
        <end position="219"/>
    </location>
</feature>
<dbReference type="InterPro" id="IPR016024">
    <property type="entry name" value="ARM-type_fold"/>
</dbReference>
<dbReference type="AlphaFoldDB" id="A0A8K1FB57"/>
<keyword evidence="3" id="KW-1185">Reference proteome</keyword>
<gene>
    <name evidence="2" type="ORF">Poli38472_010653</name>
</gene>
<dbReference type="EMBL" id="SPLM01000147">
    <property type="protein sequence ID" value="TMW55771.1"/>
    <property type="molecule type" value="Genomic_DNA"/>
</dbReference>
<name>A0A8K1FB57_PYTOL</name>
<dbReference type="Proteomes" id="UP000794436">
    <property type="component" value="Unassembled WGS sequence"/>
</dbReference>